<feature type="domain" description="Calcineurin-like phosphoesterase" evidence="1">
    <location>
        <begin position="1"/>
        <end position="196"/>
    </location>
</feature>
<proteinExistence type="predicted"/>
<evidence type="ECO:0000313" key="3">
    <source>
        <dbReference type="Proteomes" id="UP001229209"/>
    </source>
</evidence>
<dbReference type="InterPro" id="IPR051158">
    <property type="entry name" value="Metallophosphoesterase_sf"/>
</dbReference>
<dbReference type="EMBL" id="JAURUO010000008">
    <property type="protein sequence ID" value="MDP9728655.1"/>
    <property type="molecule type" value="Genomic_DNA"/>
</dbReference>
<evidence type="ECO:0000313" key="2">
    <source>
        <dbReference type="EMBL" id="MDP9728655.1"/>
    </source>
</evidence>
<dbReference type="Gene3D" id="3.60.21.10">
    <property type="match status" value="1"/>
</dbReference>
<keyword evidence="3" id="KW-1185">Reference proteome</keyword>
<accession>A0ABT9LWL4</accession>
<dbReference type="InterPro" id="IPR014578">
    <property type="entry name" value="Pesterase_CT488"/>
</dbReference>
<protein>
    <submittedName>
        <fullName evidence="2">Phosphohydrolase</fullName>
    </submittedName>
</protein>
<gene>
    <name evidence="2" type="ORF">J2S04_001606</name>
</gene>
<dbReference type="Proteomes" id="UP001229209">
    <property type="component" value="Unassembled WGS sequence"/>
</dbReference>
<evidence type="ECO:0000259" key="1">
    <source>
        <dbReference type="Pfam" id="PF00149"/>
    </source>
</evidence>
<dbReference type="Pfam" id="PF00149">
    <property type="entry name" value="Metallophos"/>
    <property type="match status" value="1"/>
</dbReference>
<organism evidence="2 3">
    <name type="scientific">Alicyclobacillus tolerans</name>
    <dbReference type="NCBI Taxonomy" id="90970"/>
    <lineage>
        <taxon>Bacteria</taxon>
        <taxon>Bacillati</taxon>
        <taxon>Bacillota</taxon>
        <taxon>Bacilli</taxon>
        <taxon>Bacillales</taxon>
        <taxon>Alicyclobacillaceae</taxon>
        <taxon>Alicyclobacillus</taxon>
    </lineage>
</organism>
<dbReference type="SUPFAM" id="SSF56300">
    <property type="entry name" value="Metallo-dependent phosphatases"/>
    <property type="match status" value="1"/>
</dbReference>
<dbReference type="RefSeq" id="WP_306954335.1">
    <property type="nucleotide sequence ID" value="NZ_JAURUO010000008.1"/>
</dbReference>
<dbReference type="InterPro" id="IPR029052">
    <property type="entry name" value="Metallo-depent_PP-like"/>
</dbReference>
<sequence>MNVFAIADLHLSFSSEKPMGIFGDCWDNHAEKIKANWIEHIHHEDLVLIAGDISWAMTLDEVQEDLNWLGTLPGKKILIKGNHDYWWNGIGKVRSILPRNVFAIQNDSMLIDDLCICGTRGWQLPSHPKTTSDDIRLYAREVERLKLSLLSAPKNCQKKMVMLHYPPLSSNGDSTEITELLEKNHIDLCIYGHLHAQAHQYAFEGFKNGIEYRLTSADYLDFSPVKLNI</sequence>
<reference evidence="2 3" key="1">
    <citation type="submission" date="2023-07" db="EMBL/GenBank/DDBJ databases">
        <title>Genomic Encyclopedia of Type Strains, Phase IV (KMG-IV): sequencing the most valuable type-strain genomes for metagenomic binning, comparative biology and taxonomic classification.</title>
        <authorList>
            <person name="Goeker M."/>
        </authorList>
    </citation>
    <scope>NUCLEOTIDE SEQUENCE [LARGE SCALE GENOMIC DNA]</scope>
    <source>
        <strain evidence="2 3">DSM 25924</strain>
    </source>
</reference>
<dbReference type="PIRSF" id="PIRSF033094">
    <property type="entry name" value="Pesterase_CT488"/>
    <property type="match status" value="1"/>
</dbReference>
<dbReference type="PANTHER" id="PTHR31302:SF22">
    <property type="entry name" value="PHOSPHOESTERASE"/>
    <property type="match status" value="1"/>
</dbReference>
<comment type="caution">
    <text evidence="2">The sequence shown here is derived from an EMBL/GenBank/DDBJ whole genome shotgun (WGS) entry which is preliminary data.</text>
</comment>
<dbReference type="InterPro" id="IPR004843">
    <property type="entry name" value="Calcineurin-like_PHP"/>
</dbReference>
<dbReference type="PANTHER" id="PTHR31302">
    <property type="entry name" value="TRANSMEMBRANE PROTEIN WITH METALLOPHOSPHOESTERASE DOMAIN-RELATED"/>
    <property type="match status" value="1"/>
</dbReference>
<name>A0ABT9LWL4_9BACL</name>